<dbReference type="InParanoid" id="B7PST6"/>
<dbReference type="EC" id="2.3.1.57" evidence="5"/>
<dbReference type="FunCoup" id="B7PST6">
    <property type="interactions" value="132"/>
</dbReference>
<protein>
    <submittedName>
        <fullName evidence="5 6">Diamine acetyltransferase, putative</fullName>
        <ecNumber evidence="5">2.3.1.57</ecNumber>
    </submittedName>
</protein>
<dbReference type="HOGENOM" id="CLU_013985_41_1_1"/>
<sequence>MFFIRIARRTDCGQLAEIMKTWPENQETDIDILTLHLTKNGFSEKPVFSIFIAEDSTRVPVVSSGSASIVGWVLFSRIYSTWEGRSLRLDTIFVVPEFRRQGVGTALLRSVIQMCRAVGCQRIDCCPRAKNKGLIRLLEKHQARDLNEVEGWSFYQLNRDCMRKLEQQQ</sequence>
<dbReference type="STRING" id="6945.B7PST6"/>
<evidence type="ECO:0000313" key="6">
    <source>
        <dbReference type="EnsemblMetazoa" id="ISCW008305-PA"/>
    </source>
</evidence>
<dbReference type="EMBL" id="ABJB011068602">
    <property type="status" value="NOT_ANNOTATED_CDS"/>
    <property type="molecule type" value="Genomic_DNA"/>
</dbReference>
<comment type="similarity">
    <text evidence="1">Belongs to the acetyltransferase family.</text>
</comment>
<organism>
    <name type="scientific">Ixodes scapularis</name>
    <name type="common">Black-legged tick</name>
    <name type="synonym">Deer tick</name>
    <dbReference type="NCBI Taxonomy" id="6945"/>
    <lineage>
        <taxon>Eukaryota</taxon>
        <taxon>Metazoa</taxon>
        <taxon>Ecdysozoa</taxon>
        <taxon>Arthropoda</taxon>
        <taxon>Chelicerata</taxon>
        <taxon>Arachnida</taxon>
        <taxon>Acari</taxon>
        <taxon>Parasitiformes</taxon>
        <taxon>Ixodida</taxon>
        <taxon>Ixodoidea</taxon>
        <taxon>Ixodidae</taxon>
        <taxon>Ixodinae</taxon>
        <taxon>Ixodes</taxon>
    </lineage>
</organism>
<dbReference type="GO" id="GO:0008080">
    <property type="term" value="F:N-acetyltransferase activity"/>
    <property type="evidence" value="ECO:0000318"/>
    <property type="project" value="GO_Central"/>
</dbReference>
<evidence type="ECO:0000313" key="7">
    <source>
        <dbReference type="Proteomes" id="UP000001555"/>
    </source>
</evidence>
<dbReference type="PANTHER" id="PTHR10545">
    <property type="entry name" value="DIAMINE N-ACETYLTRANSFERASE"/>
    <property type="match status" value="1"/>
</dbReference>
<dbReference type="Gene3D" id="3.40.630.30">
    <property type="match status" value="1"/>
</dbReference>
<dbReference type="FunFam" id="3.40.630.30:FF:000064">
    <property type="entry name" value="GNAT family acetyltransferase"/>
    <property type="match status" value="1"/>
</dbReference>
<evidence type="ECO:0000256" key="3">
    <source>
        <dbReference type="ARBA" id="ARBA00023315"/>
    </source>
</evidence>
<evidence type="ECO:0000259" key="4">
    <source>
        <dbReference type="PROSITE" id="PS51186"/>
    </source>
</evidence>
<dbReference type="InterPro" id="IPR000182">
    <property type="entry name" value="GNAT_dom"/>
</dbReference>
<name>B7PST6_IXOSC</name>
<dbReference type="CDD" id="cd04301">
    <property type="entry name" value="NAT_SF"/>
    <property type="match status" value="1"/>
</dbReference>
<dbReference type="InterPro" id="IPR016181">
    <property type="entry name" value="Acyl_CoA_acyltransferase"/>
</dbReference>
<dbReference type="PaxDb" id="6945-B7PST6"/>
<dbReference type="SUPFAM" id="SSF55729">
    <property type="entry name" value="Acyl-CoA N-acyltransferases (Nat)"/>
    <property type="match status" value="1"/>
</dbReference>
<dbReference type="InterPro" id="IPR051016">
    <property type="entry name" value="Diverse_Substrate_AcTransf"/>
</dbReference>
<dbReference type="EMBL" id="ABJB010775373">
    <property type="status" value="NOT_ANNOTATED_CDS"/>
    <property type="molecule type" value="Genomic_DNA"/>
</dbReference>
<keyword evidence="7" id="KW-1185">Reference proteome</keyword>
<reference evidence="6" key="2">
    <citation type="submission" date="2020-05" db="UniProtKB">
        <authorList>
            <consortium name="EnsemblMetazoa"/>
        </authorList>
    </citation>
    <scope>IDENTIFICATION</scope>
    <source>
        <strain evidence="6">wikel</strain>
    </source>
</reference>
<dbReference type="Pfam" id="PF00583">
    <property type="entry name" value="Acetyltransf_1"/>
    <property type="match status" value="1"/>
</dbReference>
<feature type="domain" description="N-acetyltransferase" evidence="4">
    <location>
        <begin position="19"/>
        <end position="167"/>
    </location>
</feature>
<dbReference type="GO" id="GO:0004145">
    <property type="term" value="F:diamine N-acetyltransferase activity"/>
    <property type="evidence" value="ECO:0007669"/>
    <property type="project" value="UniProtKB-EC"/>
</dbReference>
<accession>B7PST6</accession>
<keyword evidence="2 5" id="KW-0808">Transferase</keyword>
<dbReference type="EMBL" id="DS780529">
    <property type="protein sequence ID" value="EEC09658.1"/>
    <property type="molecule type" value="Genomic_DNA"/>
</dbReference>
<dbReference type="PANTHER" id="PTHR10545:SF29">
    <property type="entry name" value="GH14572P-RELATED"/>
    <property type="match status" value="1"/>
</dbReference>
<evidence type="ECO:0000256" key="2">
    <source>
        <dbReference type="ARBA" id="ARBA00022679"/>
    </source>
</evidence>
<evidence type="ECO:0000256" key="1">
    <source>
        <dbReference type="ARBA" id="ARBA00008694"/>
    </source>
</evidence>
<dbReference type="VEuPathDB" id="VectorBase:ISCP_020124"/>
<dbReference type="Proteomes" id="UP000001555">
    <property type="component" value="Unassembled WGS sequence"/>
</dbReference>
<dbReference type="EMBL" id="ABJB010354401">
    <property type="status" value="NOT_ANNOTATED_CDS"/>
    <property type="molecule type" value="Genomic_DNA"/>
</dbReference>
<gene>
    <name evidence="5" type="ORF">IscW_ISCW008305</name>
</gene>
<dbReference type="AlphaFoldDB" id="B7PST6"/>
<keyword evidence="3 5" id="KW-0012">Acyltransferase</keyword>
<dbReference type="VEuPathDB" id="VectorBase:ISCW008305"/>
<proteinExistence type="inferred from homology"/>
<dbReference type="PROSITE" id="PS51186">
    <property type="entry name" value="GNAT"/>
    <property type="match status" value="1"/>
</dbReference>
<reference evidence="5 7" key="1">
    <citation type="submission" date="2008-03" db="EMBL/GenBank/DDBJ databases">
        <title>Annotation of Ixodes scapularis.</title>
        <authorList>
            <consortium name="Ixodes scapularis Genome Project Consortium"/>
            <person name="Caler E."/>
            <person name="Hannick L.I."/>
            <person name="Bidwell S."/>
            <person name="Joardar V."/>
            <person name="Thiagarajan M."/>
            <person name="Amedeo P."/>
            <person name="Galinsky K.J."/>
            <person name="Schobel S."/>
            <person name="Inman J."/>
            <person name="Hostetler J."/>
            <person name="Miller J."/>
            <person name="Hammond M."/>
            <person name="Megy K."/>
            <person name="Lawson D."/>
            <person name="Kodira C."/>
            <person name="Sutton G."/>
            <person name="Meyer J."/>
            <person name="Hill C.A."/>
            <person name="Birren B."/>
            <person name="Nene V."/>
            <person name="Collins F."/>
            <person name="Alarcon-Chaidez F."/>
            <person name="Wikel S."/>
            <person name="Strausberg R."/>
        </authorList>
    </citation>
    <scope>NUCLEOTIDE SEQUENCE [LARGE SCALE GENOMIC DNA]</scope>
    <source>
        <strain evidence="7">Wikel</strain>
        <strain evidence="5">Wikel colony</strain>
    </source>
</reference>
<evidence type="ECO:0000313" key="5">
    <source>
        <dbReference type="EMBL" id="EEC09658.1"/>
    </source>
</evidence>
<dbReference type="OrthoDB" id="7305308at2759"/>
<dbReference type="EnsemblMetazoa" id="ISCW008305-RA">
    <property type="protein sequence ID" value="ISCW008305-PA"/>
    <property type="gene ID" value="ISCW008305"/>
</dbReference>